<evidence type="ECO:0000256" key="3">
    <source>
        <dbReference type="ARBA" id="ARBA00022448"/>
    </source>
</evidence>
<evidence type="ECO:0000256" key="8">
    <source>
        <dbReference type="SAM" id="Phobius"/>
    </source>
</evidence>
<dbReference type="PANTHER" id="PTHR43271:SF1">
    <property type="entry name" value="INNER MEMBRANE TRANSPORT PROTEIN YNFM"/>
    <property type="match status" value="1"/>
</dbReference>
<dbReference type="Gene3D" id="1.20.1250.20">
    <property type="entry name" value="MFS general substrate transporter like domains"/>
    <property type="match status" value="1"/>
</dbReference>
<dbReference type="Proteomes" id="UP000681586">
    <property type="component" value="Unassembled WGS sequence"/>
</dbReference>
<dbReference type="InterPro" id="IPR036259">
    <property type="entry name" value="MFS_trans_sf"/>
</dbReference>
<evidence type="ECO:0000256" key="6">
    <source>
        <dbReference type="ARBA" id="ARBA00022989"/>
    </source>
</evidence>
<reference evidence="10 11" key="1">
    <citation type="submission" date="2021-05" db="EMBL/GenBank/DDBJ databases">
        <title>Staphylococcus fleurettii isolated from lake water in First Nation community in Manitoba, Canada.</title>
        <authorList>
            <person name="Bashar S."/>
            <person name="Murdock A."/>
            <person name="Patidar R."/>
            <person name="Golding G."/>
            <person name="Farenhorst A."/>
            <person name="Kumar A."/>
        </authorList>
    </citation>
    <scope>NUCLEOTIDE SEQUENCE [LARGE SCALE GENOMIC DNA]</scope>
    <source>
        <strain evidence="10 11">SF002</strain>
    </source>
</reference>
<gene>
    <name evidence="10" type="ORF">JJQ58_10355</name>
</gene>
<evidence type="ECO:0000256" key="5">
    <source>
        <dbReference type="ARBA" id="ARBA00022692"/>
    </source>
</evidence>
<feature type="transmembrane region" description="Helical" evidence="8">
    <location>
        <begin position="204"/>
        <end position="231"/>
    </location>
</feature>
<protein>
    <submittedName>
        <fullName evidence="10">MFS transporter</fullName>
    </submittedName>
</protein>
<feature type="transmembrane region" description="Helical" evidence="8">
    <location>
        <begin position="361"/>
        <end position="382"/>
    </location>
</feature>
<evidence type="ECO:0000313" key="11">
    <source>
        <dbReference type="Proteomes" id="UP000681586"/>
    </source>
</evidence>
<keyword evidence="3" id="KW-0813">Transport</keyword>
<sequence length="387" mass="42187">MTSEQKKRSISLLLAGFIIFSSLYVTQPIFNGLSHYFNVPLSDVSLTLSVSTFMLGLGLIIAPMLNNIEKKRMMSISVLLVSLLSIASVFVTNFYLFLVIRGLMGLALSGVPSIAMAYIADEVHKDRVRKVMGLYVAGTTFGGMSGRVVVGILTDLANWQIAIASLSIINLILAIFMVILLPASTVQTPNWVSPKQHLIKYSQLLSVPAVLKSMSLAFLLMGTFVTVYSYITVRFERAPFSLSESTIAFIFILYLIGTYSSINFGKLSTKLGIKKAYRLAITIMIIGIALTFITYLPIDIIGLAAMTFGFFGAHSIQSSYIATLTDSSKSHASTLYLLGYYVGSSLLTILGGHIFVKFDWLGIGLLSLVLTLIAVVISNSLFKNVVN</sequence>
<keyword evidence="6 8" id="KW-1133">Transmembrane helix</keyword>
<keyword evidence="7 8" id="KW-0472">Membrane</keyword>
<evidence type="ECO:0000256" key="1">
    <source>
        <dbReference type="ARBA" id="ARBA00004651"/>
    </source>
</evidence>
<feature type="transmembrane region" description="Helical" evidence="8">
    <location>
        <begin position="45"/>
        <end position="65"/>
    </location>
</feature>
<dbReference type="CDD" id="cd17324">
    <property type="entry name" value="MFS_NepI_like"/>
    <property type="match status" value="1"/>
</dbReference>
<comment type="caution">
    <text evidence="10">The sequence shown here is derived from an EMBL/GenBank/DDBJ whole genome shotgun (WGS) entry which is preliminary data.</text>
</comment>
<feature type="domain" description="Major facilitator superfamily (MFS) profile" evidence="9">
    <location>
        <begin position="8"/>
        <end position="386"/>
    </location>
</feature>
<feature type="transmembrane region" description="Helical" evidence="8">
    <location>
        <begin position="246"/>
        <end position="264"/>
    </location>
</feature>
<feature type="transmembrane region" description="Helical" evidence="8">
    <location>
        <begin position="77"/>
        <end position="97"/>
    </location>
</feature>
<dbReference type="SUPFAM" id="SSF103473">
    <property type="entry name" value="MFS general substrate transporter"/>
    <property type="match status" value="1"/>
</dbReference>
<keyword evidence="5 8" id="KW-0812">Transmembrane</keyword>
<feature type="transmembrane region" description="Helical" evidence="8">
    <location>
        <begin position="335"/>
        <end position="355"/>
    </location>
</feature>
<proteinExistence type="inferred from homology"/>
<evidence type="ECO:0000256" key="4">
    <source>
        <dbReference type="ARBA" id="ARBA00022475"/>
    </source>
</evidence>
<comment type="similarity">
    <text evidence="2">Belongs to the major facilitator superfamily.</text>
</comment>
<feature type="transmembrane region" description="Helical" evidence="8">
    <location>
        <begin position="103"/>
        <end position="120"/>
    </location>
</feature>
<feature type="transmembrane region" description="Helical" evidence="8">
    <location>
        <begin position="301"/>
        <end position="323"/>
    </location>
</feature>
<feature type="transmembrane region" description="Helical" evidence="8">
    <location>
        <begin position="159"/>
        <end position="183"/>
    </location>
</feature>
<evidence type="ECO:0000256" key="2">
    <source>
        <dbReference type="ARBA" id="ARBA00008335"/>
    </source>
</evidence>
<name>A0ABS5MR41_9STAP</name>
<dbReference type="InterPro" id="IPR011701">
    <property type="entry name" value="MFS"/>
</dbReference>
<keyword evidence="4" id="KW-1003">Cell membrane</keyword>
<accession>A0ABS5MR41</accession>
<feature type="transmembrane region" description="Helical" evidence="8">
    <location>
        <begin position="132"/>
        <end position="153"/>
    </location>
</feature>
<keyword evidence="11" id="KW-1185">Reference proteome</keyword>
<evidence type="ECO:0000256" key="7">
    <source>
        <dbReference type="ARBA" id="ARBA00023136"/>
    </source>
</evidence>
<comment type="subcellular location">
    <subcellularLocation>
        <location evidence="1">Cell membrane</location>
        <topology evidence="1">Multi-pass membrane protein</topology>
    </subcellularLocation>
</comment>
<dbReference type="RefSeq" id="WP_203154234.1">
    <property type="nucleotide sequence ID" value="NZ_JAEPSA010000036.1"/>
</dbReference>
<dbReference type="Pfam" id="PF07690">
    <property type="entry name" value="MFS_1"/>
    <property type="match status" value="1"/>
</dbReference>
<evidence type="ECO:0000313" key="10">
    <source>
        <dbReference type="EMBL" id="MBS3697866.1"/>
    </source>
</evidence>
<dbReference type="PANTHER" id="PTHR43271">
    <property type="entry name" value="BLL2771 PROTEIN"/>
    <property type="match status" value="1"/>
</dbReference>
<evidence type="ECO:0000259" key="9">
    <source>
        <dbReference type="PROSITE" id="PS50850"/>
    </source>
</evidence>
<dbReference type="PROSITE" id="PS50850">
    <property type="entry name" value="MFS"/>
    <property type="match status" value="1"/>
</dbReference>
<feature type="transmembrane region" description="Helical" evidence="8">
    <location>
        <begin position="12"/>
        <end position="33"/>
    </location>
</feature>
<feature type="transmembrane region" description="Helical" evidence="8">
    <location>
        <begin position="276"/>
        <end position="295"/>
    </location>
</feature>
<dbReference type="EMBL" id="JAGXBM010000018">
    <property type="protein sequence ID" value="MBS3697866.1"/>
    <property type="molecule type" value="Genomic_DNA"/>
</dbReference>
<dbReference type="InterPro" id="IPR020846">
    <property type="entry name" value="MFS_dom"/>
</dbReference>
<organism evidence="10 11">
    <name type="scientific">Mammaliicoccus fleurettii</name>
    <dbReference type="NCBI Taxonomy" id="150056"/>
    <lineage>
        <taxon>Bacteria</taxon>
        <taxon>Bacillati</taxon>
        <taxon>Bacillota</taxon>
        <taxon>Bacilli</taxon>
        <taxon>Bacillales</taxon>
        <taxon>Staphylococcaceae</taxon>
        <taxon>Mammaliicoccus</taxon>
    </lineage>
</organism>